<reference evidence="1" key="1">
    <citation type="submission" date="2019-03" db="EMBL/GenBank/DDBJ databases">
        <title>Lake Tanganyika Metagenome-Assembled Genomes (MAGs).</title>
        <authorList>
            <person name="Tran P."/>
        </authorList>
    </citation>
    <scope>NUCLEOTIDE SEQUENCE</scope>
    <source>
        <strain evidence="1">K_DeepCast_65m_m2_066</strain>
    </source>
</reference>
<proteinExistence type="predicted"/>
<accession>A0A937W6F3</accession>
<gene>
    <name evidence="1" type="ORF">FJZ47_24975</name>
</gene>
<sequence>MPTRIALIHATPVAIPPVVEAFRQNWPEAETFNVLDDGLSTDLARAGTLNAALKQRIASLAAHVSAVGVDAILYTCAAFGEAIDAVAQTAQIPVLKP</sequence>
<comment type="caution">
    <text evidence="1">The sequence shown here is derived from an EMBL/GenBank/DDBJ whole genome shotgun (WGS) entry which is preliminary data.</text>
</comment>
<dbReference type="AlphaFoldDB" id="A0A937W6F3"/>
<dbReference type="EMBL" id="VGLS01001159">
    <property type="protein sequence ID" value="MBM3227033.1"/>
    <property type="molecule type" value="Genomic_DNA"/>
</dbReference>
<feature type="non-terminal residue" evidence="1">
    <location>
        <position position="97"/>
    </location>
</feature>
<dbReference type="Proteomes" id="UP000712673">
    <property type="component" value="Unassembled WGS sequence"/>
</dbReference>
<protein>
    <submittedName>
        <fullName evidence="1">Arylsulfatase</fullName>
    </submittedName>
</protein>
<name>A0A937W6F3_UNCTE</name>
<organism evidence="1 2">
    <name type="scientific">Tectimicrobiota bacterium</name>
    <dbReference type="NCBI Taxonomy" id="2528274"/>
    <lineage>
        <taxon>Bacteria</taxon>
        <taxon>Pseudomonadati</taxon>
        <taxon>Nitrospinota/Tectimicrobiota group</taxon>
        <taxon>Candidatus Tectimicrobiota</taxon>
    </lineage>
</organism>
<evidence type="ECO:0000313" key="1">
    <source>
        <dbReference type="EMBL" id="MBM3227033.1"/>
    </source>
</evidence>
<evidence type="ECO:0000313" key="2">
    <source>
        <dbReference type="Proteomes" id="UP000712673"/>
    </source>
</evidence>